<dbReference type="GO" id="GO:0008137">
    <property type="term" value="F:NADH dehydrogenase (ubiquinone) activity"/>
    <property type="evidence" value="ECO:0007669"/>
    <property type="project" value="UniProtKB-UniRule"/>
</dbReference>
<dbReference type="InterPro" id="IPR001457">
    <property type="entry name" value="NADH_UbQ/plastoQ_OxRdtase_su6"/>
</dbReference>
<feature type="transmembrane region" description="Helical" evidence="2">
    <location>
        <begin position="69"/>
        <end position="92"/>
    </location>
</feature>
<dbReference type="Pfam" id="PF00499">
    <property type="entry name" value="Oxidored_q3"/>
    <property type="match status" value="1"/>
</dbReference>
<feature type="transmembrane region" description="Helical" evidence="2">
    <location>
        <begin position="104"/>
        <end position="120"/>
    </location>
</feature>
<comment type="catalytic activity">
    <reaction evidence="2">
        <text>a quinone + NADH + 5 H(+)(in) = a quinol + NAD(+) + 4 H(+)(out)</text>
        <dbReference type="Rhea" id="RHEA:57888"/>
        <dbReference type="ChEBI" id="CHEBI:15378"/>
        <dbReference type="ChEBI" id="CHEBI:24646"/>
        <dbReference type="ChEBI" id="CHEBI:57540"/>
        <dbReference type="ChEBI" id="CHEBI:57945"/>
        <dbReference type="ChEBI" id="CHEBI:132124"/>
    </reaction>
</comment>
<reference evidence="3" key="1">
    <citation type="journal article" date="2020" name="mSystems">
        <title>Genome- and Community-Level Interaction Insights into Carbon Utilization and Element Cycling Functions of Hydrothermarchaeota in Hydrothermal Sediment.</title>
        <authorList>
            <person name="Zhou Z."/>
            <person name="Liu Y."/>
            <person name="Xu W."/>
            <person name="Pan J."/>
            <person name="Luo Z.H."/>
            <person name="Li M."/>
        </authorList>
    </citation>
    <scope>NUCLEOTIDE SEQUENCE [LARGE SCALE GENOMIC DNA]</scope>
    <source>
        <strain evidence="3">SpSt-776</strain>
    </source>
</reference>
<evidence type="ECO:0000313" key="3">
    <source>
        <dbReference type="EMBL" id="HGB14922.1"/>
    </source>
</evidence>
<comment type="similarity">
    <text evidence="1 2">Belongs to the complex I subunit 6 family.</text>
</comment>
<comment type="function">
    <text evidence="2">NDH-1 shuttles electrons from NADH, via FMN and iron-sulfur (Fe-S) centers, to quinones in the respiratory chain. Couples the redox reaction to proton translocation (for every two electrons transferred, four hydrogen ions are translocated across the cytoplasmic membrane), and thus conserves the redox energy in a proton gradient.</text>
</comment>
<organism evidence="3">
    <name type="scientific">Desulfobacca acetoxidans</name>
    <dbReference type="NCBI Taxonomy" id="60893"/>
    <lineage>
        <taxon>Bacteria</taxon>
        <taxon>Pseudomonadati</taxon>
        <taxon>Thermodesulfobacteriota</taxon>
        <taxon>Desulfobaccia</taxon>
        <taxon>Desulfobaccales</taxon>
        <taxon>Desulfobaccaceae</taxon>
        <taxon>Desulfobacca</taxon>
    </lineage>
</organism>
<dbReference type="Gene3D" id="1.20.120.1200">
    <property type="entry name" value="NADH-ubiquinone/plastoquinone oxidoreductase chain 6, subunit NuoJ"/>
    <property type="match status" value="1"/>
</dbReference>
<evidence type="ECO:0000256" key="2">
    <source>
        <dbReference type="RuleBase" id="RU004429"/>
    </source>
</evidence>
<dbReference type="GO" id="GO:0048038">
    <property type="term" value="F:quinone binding"/>
    <property type="evidence" value="ECO:0007669"/>
    <property type="project" value="UniProtKB-UniRule"/>
</dbReference>
<comment type="caution">
    <text evidence="3">The sequence shown here is derived from an EMBL/GenBank/DDBJ whole genome shotgun (WGS) entry which is preliminary data.</text>
</comment>
<dbReference type="EC" id="7.1.1.-" evidence="2"/>
<keyword evidence="2" id="KW-0874">Quinone</keyword>
<keyword evidence="2" id="KW-1133">Transmembrane helix</keyword>
<accession>A0A7C3SJ48</accession>
<dbReference type="GO" id="GO:0005886">
    <property type="term" value="C:plasma membrane"/>
    <property type="evidence" value="ECO:0007669"/>
    <property type="project" value="UniProtKB-SubCell"/>
</dbReference>
<dbReference type="PANTHER" id="PTHR33269">
    <property type="entry name" value="NADH-UBIQUINONE OXIDOREDUCTASE CHAIN 6"/>
    <property type="match status" value="1"/>
</dbReference>
<dbReference type="InterPro" id="IPR042106">
    <property type="entry name" value="Nuo/plastoQ_OxRdtase_6_NuoJ"/>
</dbReference>
<dbReference type="EMBL" id="DTHB01000046">
    <property type="protein sequence ID" value="HGB14922.1"/>
    <property type="molecule type" value="Genomic_DNA"/>
</dbReference>
<protein>
    <recommendedName>
        <fullName evidence="2">NADH-quinone oxidoreductase subunit J</fullName>
        <ecNumber evidence="2">7.1.1.-</ecNumber>
    </recommendedName>
</protein>
<dbReference type="PANTHER" id="PTHR33269:SF17">
    <property type="entry name" value="NADH-UBIQUINONE OXIDOREDUCTASE CHAIN 6"/>
    <property type="match status" value="1"/>
</dbReference>
<dbReference type="AlphaFoldDB" id="A0A7C3SJ48"/>
<sequence length="177" mass="18996">MKTLFFPFTPQGIALLSFLLVVAFTIVGALIAVLARNIFHNVLGLALSLFGVAGLFVYLNSPFVALMEILIYVGAICIAICFAIMLSQPLYLPGAPRNPLKIQGAALGAGAVFVFLALLTKKTRWVPAAERSTDWSITTIGHYLLTNYVLIFELISLLLLVAMLGAIANARGGRGRS</sequence>
<keyword evidence="2" id="KW-0520">NAD</keyword>
<feature type="transmembrane region" description="Helical" evidence="2">
    <location>
        <begin position="140"/>
        <end position="167"/>
    </location>
</feature>
<evidence type="ECO:0000256" key="1">
    <source>
        <dbReference type="ARBA" id="ARBA00005698"/>
    </source>
</evidence>
<feature type="transmembrane region" description="Helical" evidence="2">
    <location>
        <begin position="42"/>
        <end position="63"/>
    </location>
</feature>
<comment type="subcellular location">
    <subcellularLocation>
        <location evidence="2">Cell membrane</location>
        <topology evidence="2">Multi-pass membrane protein</topology>
    </subcellularLocation>
</comment>
<keyword evidence="2" id="KW-0472">Membrane</keyword>
<feature type="transmembrane region" description="Helical" evidence="2">
    <location>
        <begin position="12"/>
        <end position="35"/>
    </location>
</feature>
<gene>
    <name evidence="3" type="ORF">ENV62_06790</name>
</gene>
<proteinExistence type="inferred from homology"/>
<keyword evidence="2" id="KW-0812">Transmembrane</keyword>
<keyword evidence="2" id="KW-1003">Cell membrane</keyword>
<name>A0A7C3SJ48_9BACT</name>